<comment type="caution">
    <text evidence="1">The sequence shown here is derived from an EMBL/GenBank/DDBJ whole genome shotgun (WGS) entry which is preliminary data.</text>
</comment>
<evidence type="ECO:0000313" key="2">
    <source>
        <dbReference type="Proteomes" id="UP000030652"/>
    </source>
</evidence>
<dbReference type="EMBL" id="JRYO01000052">
    <property type="protein sequence ID" value="KHE93535.1"/>
    <property type="molecule type" value="Genomic_DNA"/>
</dbReference>
<dbReference type="AlphaFoldDB" id="A0A0B0ES84"/>
<sequence>MNITHQPFFGIPLSKLEDFLQDSIYFRDTRARTRFPSLRHGEDSSGNERLYVFDRFLMHHDYVIQKSSGRRFVEITNDKNEIHRSGNIVPGAMTVSKIILPLEILMPELEIHNVSIKFTNSSIYDEKTKDVFSFQFVNHEQIQINVNTFQSQETVAKTVITGRINPFREKTTKVNEEDVNETKLNTVREYLGTLAVEGEAYIQKDVYRDYTYPLSYIATLPSAAIVKQMEGDGGMINMLKMDFGNVDMIPITDEKGPVVKLERARQRTSFNKIITEIINGVVTYYRGLAIVNPVASFRNPAK</sequence>
<proteinExistence type="predicted"/>
<accession>A0A0B0ES84</accession>
<dbReference type="eggNOG" id="ENOG5033R9Q">
    <property type="taxonomic scope" value="Bacteria"/>
</dbReference>
<gene>
    <name evidence="1" type="ORF">SCABRO_00707</name>
</gene>
<reference evidence="1 2" key="1">
    <citation type="submission" date="2014-10" db="EMBL/GenBank/DDBJ databases">
        <title>Draft genome of anammox bacterium scalindua brodae, obtained using differential coverage binning of sequence data from two enrichment reactors.</title>
        <authorList>
            <person name="Speth D.R."/>
            <person name="Russ L."/>
            <person name="Kartal B."/>
            <person name="Op den Camp H.J."/>
            <person name="Dutilh B.E."/>
            <person name="Jetten M.S."/>
        </authorList>
    </citation>
    <scope>NUCLEOTIDE SEQUENCE [LARGE SCALE GENOMIC DNA]</scope>
    <source>
        <strain evidence="1">RU1</strain>
    </source>
</reference>
<organism evidence="1 2">
    <name type="scientific">Candidatus Scalindua brodae</name>
    <dbReference type="NCBI Taxonomy" id="237368"/>
    <lineage>
        <taxon>Bacteria</taxon>
        <taxon>Pseudomonadati</taxon>
        <taxon>Planctomycetota</taxon>
        <taxon>Candidatus Brocadiia</taxon>
        <taxon>Candidatus Brocadiales</taxon>
        <taxon>Candidatus Scalinduaceae</taxon>
        <taxon>Candidatus Scalindua</taxon>
    </lineage>
</organism>
<name>A0A0B0ES84_9BACT</name>
<protein>
    <submittedName>
        <fullName evidence="1">Uncharacterized protein</fullName>
    </submittedName>
</protein>
<dbReference type="Proteomes" id="UP000030652">
    <property type="component" value="Unassembled WGS sequence"/>
</dbReference>
<evidence type="ECO:0000313" key="1">
    <source>
        <dbReference type="EMBL" id="KHE93535.1"/>
    </source>
</evidence>